<dbReference type="SUPFAM" id="SSF46785">
    <property type="entry name" value="Winged helix' DNA-binding domain"/>
    <property type="match status" value="1"/>
</dbReference>
<sequence length="225" mass="25215">MNDVDQAEAGETEIVRAGGFNLSNLAYNAISEMIRRRHLRGGEMIVEARLADSLGISRTPLREALQRLEGEGLVIKGTGRSYLVRNVDLGEYLQSLKCREFLEPEAASLAAGRIPAGEMVKVKLEINQLRTTVPYHTDAHWASDDNLHELFARHCGNDVLAELIRKLRVTTRLFEIARLADRLEPDSAEHLEIVEALEREDSKASRRAVQNHIRSLGKSALNNVR</sequence>
<dbReference type="RefSeq" id="WP_069693055.1">
    <property type="nucleotide sequence ID" value="NZ_CP017147.1"/>
</dbReference>
<dbReference type="EMBL" id="CP017147">
    <property type="protein sequence ID" value="AOO83861.1"/>
    <property type="molecule type" value="Genomic_DNA"/>
</dbReference>
<accession>A0A1D7U904</accession>
<dbReference type="PANTHER" id="PTHR43537">
    <property type="entry name" value="TRANSCRIPTIONAL REGULATOR, GNTR FAMILY"/>
    <property type="match status" value="1"/>
</dbReference>
<keyword evidence="2" id="KW-0238">DNA-binding</keyword>
<dbReference type="InterPro" id="IPR000524">
    <property type="entry name" value="Tscrpt_reg_HTH_GntR"/>
</dbReference>
<dbReference type="Pfam" id="PF07729">
    <property type="entry name" value="FCD"/>
    <property type="match status" value="1"/>
</dbReference>
<evidence type="ECO:0000256" key="2">
    <source>
        <dbReference type="ARBA" id="ARBA00023125"/>
    </source>
</evidence>
<protein>
    <submittedName>
        <fullName evidence="5">GntR family transcriptional regulator</fullName>
    </submittedName>
</protein>
<proteinExistence type="predicted"/>
<evidence type="ECO:0000256" key="3">
    <source>
        <dbReference type="ARBA" id="ARBA00023163"/>
    </source>
</evidence>
<dbReference type="SUPFAM" id="SSF48008">
    <property type="entry name" value="GntR ligand-binding domain-like"/>
    <property type="match status" value="1"/>
</dbReference>
<dbReference type="InterPro" id="IPR008920">
    <property type="entry name" value="TF_FadR/GntR_C"/>
</dbReference>
<dbReference type="AlphaFoldDB" id="A0A1D7U904"/>
<dbReference type="OrthoDB" id="8114900at2"/>
<keyword evidence="3" id="KW-0804">Transcription</keyword>
<keyword evidence="6" id="KW-1185">Reference proteome</keyword>
<keyword evidence="1" id="KW-0805">Transcription regulation</keyword>
<name>A0A1D7U904_9HYPH</name>
<dbReference type="PRINTS" id="PR00035">
    <property type="entry name" value="HTHGNTR"/>
</dbReference>
<feature type="domain" description="HTH gntR-type" evidence="4">
    <location>
        <begin position="20"/>
        <end position="87"/>
    </location>
</feature>
<dbReference type="GO" id="GO:0003677">
    <property type="term" value="F:DNA binding"/>
    <property type="evidence" value="ECO:0007669"/>
    <property type="project" value="UniProtKB-KW"/>
</dbReference>
<dbReference type="InterPro" id="IPR036390">
    <property type="entry name" value="WH_DNA-bd_sf"/>
</dbReference>
<evidence type="ECO:0000256" key="1">
    <source>
        <dbReference type="ARBA" id="ARBA00023015"/>
    </source>
</evidence>
<dbReference type="SMART" id="SM00345">
    <property type="entry name" value="HTH_GNTR"/>
    <property type="match status" value="1"/>
</dbReference>
<dbReference type="KEGG" id="bvv:BHK69_28500"/>
<dbReference type="Gene3D" id="1.10.10.10">
    <property type="entry name" value="Winged helix-like DNA-binding domain superfamily/Winged helix DNA-binding domain"/>
    <property type="match status" value="1"/>
</dbReference>
<dbReference type="Proteomes" id="UP000094969">
    <property type="component" value="Chromosome"/>
</dbReference>
<dbReference type="Pfam" id="PF00392">
    <property type="entry name" value="GntR"/>
    <property type="match status" value="1"/>
</dbReference>
<evidence type="ECO:0000313" key="5">
    <source>
        <dbReference type="EMBL" id="AOO83861.1"/>
    </source>
</evidence>
<evidence type="ECO:0000259" key="4">
    <source>
        <dbReference type="PROSITE" id="PS50949"/>
    </source>
</evidence>
<organism evidence="5 6">
    <name type="scientific">Bosea vaviloviae</name>
    <dbReference type="NCBI Taxonomy" id="1526658"/>
    <lineage>
        <taxon>Bacteria</taxon>
        <taxon>Pseudomonadati</taxon>
        <taxon>Pseudomonadota</taxon>
        <taxon>Alphaproteobacteria</taxon>
        <taxon>Hyphomicrobiales</taxon>
        <taxon>Boseaceae</taxon>
        <taxon>Bosea</taxon>
    </lineage>
</organism>
<gene>
    <name evidence="5" type="ORF">BHK69_28500</name>
</gene>
<dbReference type="Gene3D" id="1.20.120.530">
    <property type="entry name" value="GntR ligand-binding domain-like"/>
    <property type="match status" value="1"/>
</dbReference>
<dbReference type="PROSITE" id="PS50949">
    <property type="entry name" value="HTH_GNTR"/>
    <property type="match status" value="1"/>
</dbReference>
<dbReference type="PANTHER" id="PTHR43537:SF24">
    <property type="entry name" value="GLUCONATE OPERON TRANSCRIPTIONAL REPRESSOR"/>
    <property type="match status" value="1"/>
</dbReference>
<dbReference type="InterPro" id="IPR011711">
    <property type="entry name" value="GntR_C"/>
</dbReference>
<dbReference type="InterPro" id="IPR036388">
    <property type="entry name" value="WH-like_DNA-bd_sf"/>
</dbReference>
<dbReference type="SMART" id="SM00895">
    <property type="entry name" value="FCD"/>
    <property type="match status" value="1"/>
</dbReference>
<dbReference type="GO" id="GO:0003700">
    <property type="term" value="F:DNA-binding transcription factor activity"/>
    <property type="evidence" value="ECO:0007669"/>
    <property type="project" value="InterPro"/>
</dbReference>
<reference evidence="5 6" key="1">
    <citation type="journal article" date="2015" name="Antonie Van Leeuwenhoek">
        <title>Bosea vaviloviae sp. nov., a new species of slow-growing rhizobia isolated from nodules of the relict species Vavilovia formosa (Stev.) Fed.</title>
        <authorList>
            <person name="Safronova V.I."/>
            <person name="Kuznetsova I.G."/>
            <person name="Sazanova A.L."/>
            <person name="Kimeklis A.K."/>
            <person name="Belimov A.A."/>
            <person name="Andronov E.E."/>
            <person name="Pinaev A.G."/>
            <person name="Chizhevskaya E.P."/>
            <person name="Pukhaev A.R."/>
            <person name="Popov K.P."/>
            <person name="Willems A."/>
            <person name="Tikhonovich I.A."/>
        </authorList>
    </citation>
    <scope>NUCLEOTIDE SEQUENCE [LARGE SCALE GENOMIC DNA]</scope>
    <source>
        <strain evidence="5 6">Vaf18</strain>
    </source>
</reference>
<dbReference type="STRING" id="1526658.BHK69_28500"/>
<evidence type="ECO:0000313" key="6">
    <source>
        <dbReference type="Proteomes" id="UP000094969"/>
    </source>
</evidence>